<feature type="region of interest" description="Disordered" evidence="1">
    <location>
        <begin position="241"/>
        <end position="334"/>
    </location>
</feature>
<evidence type="ECO:0000256" key="1">
    <source>
        <dbReference type="SAM" id="MobiDB-lite"/>
    </source>
</evidence>
<dbReference type="Proteomes" id="UP001492380">
    <property type="component" value="Unassembled WGS sequence"/>
</dbReference>
<feature type="compositionally biased region" description="Basic and acidic residues" evidence="1">
    <location>
        <begin position="149"/>
        <end position="161"/>
    </location>
</feature>
<feature type="compositionally biased region" description="Polar residues" evidence="1">
    <location>
        <begin position="300"/>
        <end position="322"/>
    </location>
</feature>
<feature type="region of interest" description="Disordered" evidence="1">
    <location>
        <begin position="376"/>
        <end position="414"/>
    </location>
</feature>
<feature type="compositionally biased region" description="Low complexity" evidence="1">
    <location>
        <begin position="287"/>
        <end position="299"/>
    </location>
</feature>
<keyword evidence="3" id="KW-1185">Reference proteome</keyword>
<organism evidence="2 3">
    <name type="scientific">Phyllosticta capitalensis</name>
    <dbReference type="NCBI Taxonomy" id="121624"/>
    <lineage>
        <taxon>Eukaryota</taxon>
        <taxon>Fungi</taxon>
        <taxon>Dikarya</taxon>
        <taxon>Ascomycota</taxon>
        <taxon>Pezizomycotina</taxon>
        <taxon>Dothideomycetes</taxon>
        <taxon>Dothideomycetes incertae sedis</taxon>
        <taxon>Botryosphaeriales</taxon>
        <taxon>Phyllostictaceae</taxon>
        <taxon>Phyllosticta</taxon>
    </lineage>
</organism>
<evidence type="ECO:0000313" key="2">
    <source>
        <dbReference type="EMBL" id="KAK8239890.1"/>
    </source>
</evidence>
<proteinExistence type="predicted"/>
<feature type="region of interest" description="Disordered" evidence="1">
    <location>
        <begin position="458"/>
        <end position="484"/>
    </location>
</feature>
<feature type="compositionally biased region" description="Polar residues" evidence="1">
    <location>
        <begin position="458"/>
        <end position="474"/>
    </location>
</feature>
<reference evidence="2 3" key="1">
    <citation type="submission" date="2024-04" db="EMBL/GenBank/DDBJ databases">
        <title>Phyllosticta paracitricarpa is synonymous to the EU quarantine fungus P. citricarpa based on phylogenomic analyses.</title>
        <authorList>
            <consortium name="Lawrence Berkeley National Laboratory"/>
            <person name="Van Ingen-Buijs V.A."/>
            <person name="Van Westerhoven A.C."/>
            <person name="Haridas S."/>
            <person name="Skiadas P."/>
            <person name="Martin F."/>
            <person name="Groenewald J.Z."/>
            <person name="Crous P.W."/>
            <person name="Seidl M.F."/>
        </authorList>
    </citation>
    <scope>NUCLEOTIDE SEQUENCE [LARGE SCALE GENOMIC DNA]</scope>
    <source>
        <strain evidence="2 3">CBS 123374</strain>
    </source>
</reference>
<feature type="compositionally biased region" description="Low complexity" evidence="1">
    <location>
        <begin position="377"/>
        <end position="388"/>
    </location>
</feature>
<name>A0ABR1YUL3_9PEZI</name>
<gene>
    <name evidence="2" type="ORF">HDK90DRAFT_508434</name>
</gene>
<evidence type="ECO:0000313" key="3">
    <source>
        <dbReference type="Proteomes" id="UP001492380"/>
    </source>
</evidence>
<comment type="caution">
    <text evidence="2">The sequence shown here is derived from an EMBL/GenBank/DDBJ whole genome shotgun (WGS) entry which is preliminary data.</text>
</comment>
<feature type="region of interest" description="Disordered" evidence="1">
    <location>
        <begin position="500"/>
        <end position="525"/>
    </location>
</feature>
<dbReference type="EMBL" id="JBBWRZ010000003">
    <property type="protein sequence ID" value="KAK8239890.1"/>
    <property type="molecule type" value="Genomic_DNA"/>
</dbReference>
<accession>A0ABR1YUL3</accession>
<feature type="compositionally biased region" description="Basic and acidic residues" evidence="1">
    <location>
        <begin position="394"/>
        <end position="408"/>
    </location>
</feature>
<feature type="region of interest" description="Disordered" evidence="1">
    <location>
        <begin position="125"/>
        <end position="196"/>
    </location>
</feature>
<sequence length="593" mass="67715">MPSVRRSSREERFARMYRYFFDTPEIQKLPLPQRLYAVASPSKVEPKDDSNPFDELIEWPNELFRPAAVRSRHVADGADRIQALQNGTAPLEIRTYPQSVVECREEAESRLVHLQPENRSIVQAAMPQKSEPDSLYREVPPPSTPTQNDGKKLEDLREKPKPLKHKRKQKELETVLRRRSRPQKSASHAITKSKKNLVDQALATPSSTAAASHHLVRATQSDFFQAGPRYRKFAEVSEQLASVRQQERMPQHLTSLPHVDDKYSKTSPCSKDEGRNDPILSRAPAPTTTNSTGQSQSQSRTADSPQPSPSTWQKGEVSASQLKTEDRPADPYPESFKLKLMRVFFPTQAPGYRERTRADHSRSEEVAPTISDYSVHAQAQQPASSAFQETPLPKVEEKETADQDDHAHTVTSEMAESLETSLLEVSGPRFTMPALSKDEQEWMERDWENMCEDHSISTQLAPPTRSKSTNTQTAHPRFPTAQETPFPKIKDEQTANHGALTHPTTRATPQHVEISPPEEASSPWISSRQLSEQERERMEHERTTLLFNARNVAFPASSRDMAKDLAAKLRERLDLDRRRYPRRSERYRIRRRY</sequence>
<feature type="compositionally biased region" description="Basic and acidic residues" evidence="1">
    <location>
        <begin position="258"/>
        <end position="276"/>
    </location>
</feature>
<protein>
    <submittedName>
        <fullName evidence="2">Uncharacterized protein</fullName>
    </submittedName>
</protein>